<organism evidence="2 3">
    <name type="scientific">Solanum commersonii</name>
    <name type="common">Commerson's wild potato</name>
    <name type="synonym">Commerson's nightshade</name>
    <dbReference type="NCBI Taxonomy" id="4109"/>
    <lineage>
        <taxon>Eukaryota</taxon>
        <taxon>Viridiplantae</taxon>
        <taxon>Streptophyta</taxon>
        <taxon>Embryophyta</taxon>
        <taxon>Tracheophyta</taxon>
        <taxon>Spermatophyta</taxon>
        <taxon>Magnoliopsida</taxon>
        <taxon>eudicotyledons</taxon>
        <taxon>Gunneridae</taxon>
        <taxon>Pentapetalae</taxon>
        <taxon>asterids</taxon>
        <taxon>lamiids</taxon>
        <taxon>Solanales</taxon>
        <taxon>Solanaceae</taxon>
        <taxon>Solanoideae</taxon>
        <taxon>Solaneae</taxon>
        <taxon>Solanum</taxon>
    </lineage>
</organism>
<name>A0A9J5ZQL5_SOLCO</name>
<evidence type="ECO:0000313" key="2">
    <source>
        <dbReference type="EMBL" id="KAG5614395.1"/>
    </source>
</evidence>
<dbReference type="Pfam" id="PF14223">
    <property type="entry name" value="Retrotran_gag_2"/>
    <property type="match status" value="1"/>
</dbReference>
<sequence length="459" mass="50240">MASQPLSIPSSSDISLPFSTTIIAPAVTSSGATSTTSSSSSRQHLMIPPLPSLSSSVHVHSAPPNILPSSSMVQIGQPTLLPYAGSIEPPIPSIFHSVAALTAPNVTNLVTIKLNSVEDYLTWHTQFTSLLLFHELVGFIDGSISTPPQIVCDTSGNQQVNHHYRTWLRVDQSVCSWLFATLSREVLVDVHLLPISRDIWLSLNRRFMDASQAKSVELKRHLTTMRKADSMTIDEYLREAKKIVDSLAAINSPVPNQDFVNHVLLGLGKEYDTLVGIITHFPGQLSVEEFRTTLSLHEQRLQRFKEFDSVVSHKHLLLKMYLLIHHLHLVVMAYHMGGRGRGRYSSSRGRGRGGRGRGSFHQNQPPQVTTSSNFSHNGFYGQSSSGTVGASTSPYHSHSVSSSSPSARLLGAQPSSLICQICGFPGHSTLQCTNRFNHAFVANDLPKSFATMSVGEEND</sequence>
<reference evidence="2 3" key="1">
    <citation type="submission" date="2020-09" db="EMBL/GenBank/DDBJ databases">
        <title>De no assembly of potato wild relative species, Solanum commersonii.</title>
        <authorList>
            <person name="Cho K."/>
        </authorList>
    </citation>
    <scope>NUCLEOTIDE SEQUENCE [LARGE SCALE GENOMIC DNA]</scope>
    <source>
        <strain evidence="2">LZ3.2</strain>
        <tissue evidence="2">Leaf</tissue>
    </source>
</reference>
<comment type="caution">
    <text evidence="2">The sequence shown here is derived from an EMBL/GenBank/DDBJ whole genome shotgun (WGS) entry which is preliminary data.</text>
</comment>
<protein>
    <recommendedName>
        <fullName evidence="4">Retrotransposon Copia-like N-terminal domain-containing protein</fullName>
    </recommendedName>
</protein>
<dbReference type="PANTHER" id="PTHR47481">
    <property type="match status" value="1"/>
</dbReference>
<proteinExistence type="predicted"/>
<accession>A0A9J5ZQL5</accession>
<dbReference type="Proteomes" id="UP000824120">
    <property type="component" value="Chromosome 3"/>
</dbReference>
<dbReference type="PANTHER" id="PTHR47481:SF37">
    <property type="entry name" value="RETROTRANSPOSON GAG DOMAIN-CONTAINING PROTEIN"/>
    <property type="match status" value="1"/>
</dbReference>
<evidence type="ECO:0000313" key="3">
    <source>
        <dbReference type="Proteomes" id="UP000824120"/>
    </source>
</evidence>
<evidence type="ECO:0008006" key="4">
    <source>
        <dbReference type="Google" id="ProtNLM"/>
    </source>
</evidence>
<keyword evidence="3" id="KW-1185">Reference proteome</keyword>
<feature type="compositionally biased region" description="Low complexity" evidence="1">
    <location>
        <begin position="391"/>
        <end position="406"/>
    </location>
</feature>
<evidence type="ECO:0000256" key="1">
    <source>
        <dbReference type="SAM" id="MobiDB-lite"/>
    </source>
</evidence>
<feature type="region of interest" description="Disordered" evidence="1">
    <location>
        <begin position="341"/>
        <end position="407"/>
    </location>
</feature>
<dbReference type="AlphaFoldDB" id="A0A9J5ZQL5"/>
<gene>
    <name evidence="2" type="ORF">H5410_014219</name>
</gene>
<feature type="compositionally biased region" description="Polar residues" evidence="1">
    <location>
        <begin position="360"/>
        <end position="390"/>
    </location>
</feature>
<dbReference type="OrthoDB" id="913062at2759"/>
<dbReference type="EMBL" id="JACXVP010000003">
    <property type="protein sequence ID" value="KAG5614395.1"/>
    <property type="molecule type" value="Genomic_DNA"/>
</dbReference>